<dbReference type="AlphaFoldDB" id="A0A6B3C9D8"/>
<keyword evidence="1" id="KW-1133">Transmembrane helix</keyword>
<feature type="transmembrane region" description="Helical" evidence="1">
    <location>
        <begin position="95"/>
        <end position="118"/>
    </location>
</feature>
<protein>
    <submittedName>
        <fullName evidence="2">Uncharacterized protein</fullName>
    </submittedName>
</protein>
<feature type="non-terminal residue" evidence="2">
    <location>
        <position position="138"/>
    </location>
</feature>
<organism evidence="2">
    <name type="scientific">Streptomyces sp. SID12501</name>
    <dbReference type="NCBI Taxonomy" id="2706042"/>
    <lineage>
        <taxon>Bacteria</taxon>
        <taxon>Bacillati</taxon>
        <taxon>Actinomycetota</taxon>
        <taxon>Actinomycetes</taxon>
        <taxon>Kitasatosporales</taxon>
        <taxon>Streptomycetaceae</taxon>
        <taxon>Streptomyces</taxon>
    </lineage>
</organism>
<keyword evidence="1" id="KW-0472">Membrane</keyword>
<sequence length="138" mass="14755">MTDRVRAWRWSFRTRLTVALAAIFAVAGAVLVLVQYLILDAVFSSTAVYTTMVTDTGVGAVSTSPGAEVDASRQAVEAAGAVTVDTVATDVLGEMMLWSLVLIAAFALLASVVSRVVVRRAMRRIHQVADTARQITDQ</sequence>
<gene>
    <name evidence="2" type="ORF">G3I71_48240</name>
</gene>
<evidence type="ECO:0000313" key="2">
    <source>
        <dbReference type="EMBL" id="NEC93351.1"/>
    </source>
</evidence>
<dbReference type="RefSeq" id="WP_164325312.1">
    <property type="nucleotide sequence ID" value="NZ_JAAGLU010000743.1"/>
</dbReference>
<name>A0A6B3C9D8_9ACTN</name>
<evidence type="ECO:0000256" key="1">
    <source>
        <dbReference type="SAM" id="Phobius"/>
    </source>
</evidence>
<comment type="caution">
    <text evidence="2">The sequence shown here is derived from an EMBL/GenBank/DDBJ whole genome shotgun (WGS) entry which is preliminary data.</text>
</comment>
<dbReference type="EMBL" id="JAAGLU010000743">
    <property type="protein sequence ID" value="NEC93351.1"/>
    <property type="molecule type" value="Genomic_DNA"/>
</dbReference>
<reference evidence="2" key="1">
    <citation type="submission" date="2020-01" db="EMBL/GenBank/DDBJ databases">
        <title>Insect and environment-associated Actinomycetes.</title>
        <authorList>
            <person name="Currrie C."/>
            <person name="Chevrette M."/>
            <person name="Carlson C."/>
            <person name="Stubbendieck R."/>
            <person name="Wendt-Pienkowski E."/>
        </authorList>
    </citation>
    <scope>NUCLEOTIDE SEQUENCE</scope>
    <source>
        <strain evidence="2">SID12501</strain>
    </source>
</reference>
<keyword evidence="1" id="KW-0812">Transmembrane</keyword>
<accession>A0A6B3C9D8</accession>
<feature type="transmembrane region" description="Helical" evidence="1">
    <location>
        <begin position="16"/>
        <end position="38"/>
    </location>
</feature>
<proteinExistence type="predicted"/>